<feature type="compositionally biased region" description="Basic and acidic residues" evidence="1">
    <location>
        <begin position="306"/>
        <end position="332"/>
    </location>
</feature>
<evidence type="ECO:0000313" key="2">
    <source>
        <dbReference type="EMBL" id="KAF6751791.1"/>
    </source>
</evidence>
<dbReference type="OrthoDB" id="3070917at2759"/>
<feature type="region of interest" description="Disordered" evidence="1">
    <location>
        <begin position="225"/>
        <end position="247"/>
    </location>
</feature>
<protein>
    <submittedName>
        <fullName evidence="2">Uncharacterized protein</fullName>
    </submittedName>
</protein>
<keyword evidence="3" id="KW-1185">Reference proteome</keyword>
<feature type="compositionally biased region" description="Pro residues" evidence="1">
    <location>
        <begin position="232"/>
        <end position="241"/>
    </location>
</feature>
<feature type="compositionally biased region" description="Low complexity" evidence="1">
    <location>
        <begin position="122"/>
        <end position="145"/>
    </location>
</feature>
<reference evidence="2 3" key="1">
    <citation type="submission" date="2020-07" db="EMBL/GenBank/DDBJ databases">
        <title>Comparative genomics of pyrophilous fungi reveals a link between fire events and developmental genes.</title>
        <authorList>
            <consortium name="DOE Joint Genome Institute"/>
            <person name="Steindorff A.S."/>
            <person name="Carver A."/>
            <person name="Calhoun S."/>
            <person name="Stillman K."/>
            <person name="Liu H."/>
            <person name="Lipzen A."/>
            <person name="Pangilinan J."/>
            <person name="Labutti K."/>
            <person name="Bruns T.D."/>
            <person name="Grigoriev I.V."/>
        </authorList>
    </citation>
    <scope>NUCLEOTIDE SEQUENCE [LARGE SCALE GENOMIC DNA]</scope>
    <source>
        <strain evidence="2 3">CBS 144469</strain>
    </source>
</reference>
<evidence type="ECO:0000313" key="3">
    <source>
        <dbReference type="Proteomes" id="UP000521943"/>
    </source>
</evidence>
<dbReference type="EMBL" id="JACGCI010000048">
    <property type="protein sequence ID" value="KAF6751791.1"/>
    <property type="molecule type" value="Genomic_DNA"/>
</dbReference>
<sequence>MDTPLTRPIAAAHTEKHRIHLPNDVTASLVMVDSASPTPAGRLRPKMRTVMPDHGRSLMRQPCHAYKTSSATLSRTEALTRMPTLRPLPSVPDLPHVELTSLNPSCNPCLLIGPRARKRRSQVSQPSRPSTPPSTSVSIPSSRVPSPQPTHIQHYPLKSLLTPTHPRRLPVPRAGLVDPHDTKANEIQTDHLDLIDLASSISRMWTPSQARTSLDDERDRPEFVGWTTDSSLPPPVPPKSPPLDWKTLKPSRLLLPGIGLVEDRHEDDEDESMASSPVKFLNDLTPSKRHTVLTIITLLADEESDHSDSDRTESESEDEGRGERPDWERKWEEADVKGGLEGKLGPDIGLWEFAKRTKKRVRAPALIRKFSHKWEREKDGKRWAEDDYANVLGFLRRL</sequence>
<gene>
    <name evidence="2" type="ORF">DFP72DRAFT_907036</name>
</gene>
<feature type="region of interest" description="Disordered" evidence="1">
    <location>
        <begin position="303"/>
        <end position="332"/>
    </location>
</feature>
<proteinExistence type="predicted"/>
<feature type="region of interest" description="Disordered" evidence="1">
    <location>
        <begin position="114"/>
        <end position="168"/>
    </location>
</feature>
<evidence type="ECO:0000256" key="1">
    <source>
        <dbReference type="SAM" id="MobiDB-lite"/>
    </source>
</evidence>
<dbReference type="Proteomes" id="UP000521943">
    <property type="component" value="Unassembled WGS sequence"/>
</dbReference>
<dbReference type="AlphaFoldDB" id="A0A8H6M4D8"/>
<name>A0A8H6M4D8_9AGAR</name>
<accession>A0A8H6M4D8</accession>
<comment type="caution">
    <text evidence="2">The sequence shown here is derived from an EMBL/GenBank/DDBJ whole genome shotgun (WGS) entry which is preliminary data.</text>
</comment>
<organism evidence="2 3">
    <name type="scientific">Ephemerocybe angulata</name>
    <dbReference type="NCBI Taxonomy" id="980116"/>
    <lineage>
        <taxon>Eukaryota</taxon>
        <taxon>Fungi</taxon>
        <taxon>Dikarya</taxon>
        <taxon>Basidiomycota</taxon>
        <taxon>Agaricomycotina</taxon>
        <taxon>Agaricomycetes</taxon>
        <taxon>Agaricomycetidae</taxon>
        <taxon>Agaricales</taxon>
        <taxon>Agaricineae</taxon>
        <taxon>Psathyrellaceae</taxon>
        <taxon>Ephemerocybe</taxon>
    </lineage>
</organism>